<feature type="compositionally biased region" description="Low complexity" evidence="1">
    <location>
        <begin position="56"/>
        <end position="67"/>
    </location>
</feature>
<proteinExistence type="predicted"/>
<evidence type="ECO:0000313" key="2">
    <source>
        <dbReference type="EMBL" id="ANS13834.1"/>
    </source>
</evidence>
<evidence type="ECO:0000256" key="1">
    <source>
        <dbReference type="SAM" id="MobiDB-lite"/>
    </source>
</evidence>
<feature type="compositionally biased region" description="Polar residues" evidence="1">
    <location>
        <begin position="27"/>
        <end position="46"/>
    </location>
</feature>
<dbReference type="KEGG" id="vg:28340312"/>
<dbReference type="RefSeq" id="YP_009268714.1">
    <property type="nucleotide sequence ID" value="NC_030654.1"/>
</dbReference>
<reference evidence="2 3" key="1">
    <citation type="journal article" date="2016" name="Arch. Virol.">
        <title>The complete genome sequence of a novel Fusarium graminearum RNA virus in a new proposed family within the order Tymovirales.</title>
        <authorList>
            <person name="Chen X."/>
            <person name="He H."/>
            <person name="Yang X."/>
            <person name="Zeng H."/>
            <person name="Qiu D."/>
            <person name="Guo L."/>
        </authorList>
    </citation>
    <scope>NUCLEOTIDE SEQUENCE [LARGE SCALE GENOMIC DNA]</scope>
    <source>
        <strain evidence="2">BJ59</strain>
    </source>
</reference>
<dbReference type="Proteomes" id="UP000201836">
    <property type="component" value="Segment"/>
</dbReference>
<evidence type="ECO:0000313" key="3">
    <source>
        <dbReference type="Proteomes" id="UP000201836"/>
    </source>
</evidence>
<organism evidence="2 3">
    <name type="scientific">Fusarium graminearum deltaflexivirus 1</name>
    <dbReference type="NCBI Taxonomy" id="1872710"/>
    <lineage>
        <taxon>Viruses</taxon>
        <taxon>Riboviria</taxon>
        <taxon>Orthornavirae</taxon>
        <taxon>Kitrinoviricota</taxon>
        <taxon>Alsuviricetes</taxon>
        <taxon>Tymovirales</taxon>
        <taxon>Deltaflexiviridae</taxon>
        <taxon>Deltaflexivirus</taxon>
        <taxon>Deltaflexivirus fusarii</taxon>
        <taxon>Fusarium deltaflexivirus 1</taxon>
    </lineage>
</organism>
<keyword evidence="3" id="KW-1185">Reference proteome</keyword>
<protein>
    <submittedName>
        <fullName evidence="2">Uncharacterized protein</fullName>
    </submittedName>
</protein>
<dbReference type="EMBL" id="KX015962">
    <property type="protein sequence ID" value="ANS13834.1"/>
    <property type="molecule type" value="Genomic_RNA"/>
</dbReference>
<name>A0A1B1JH91_9VIRU</name>
<accession>A0A1B1JH91</accession>
<dbReference type="GeneID" id="28340312"/>
<sequence>MVSLGLPPLHSSLSEHFAALSASFAPTPTGSNPTLPTRVVQGQSSGLKIPAPQPPAQKQQPSPISSASGFMAEHENFHSFLMTMLPTFPKDIKHRPEFPVAQVDDPLFVRALYCINAKRLRRLDGRVYHQVHAFTPEEVIPFPTLTDEFVYFKLV</sequence>
<feature type="region of interest" description="Disordered" evidence="1">
    <location>
        <begin position="27"/>
        <end position="67"/>
    </location>
</feature>